<accession>A0ABT3A4X7</accession>
<name>A0ABT3A4X7_9ALTE</name>
<dbReference type="PANTHER" id="PTHR38774">
    <property type="entry name" value="CYTOPLASMIC PROTEIN-RELATED"/>
    <property type="match status" value="1"/>
</dbReference>
<dbReference type="PANTHER" id="PTHR38774:SF1">
    <property type="entry name" value="CYTOPLASMIC PROTEIN"/>
    <property type="match status" value="1"/>
</dbReference>
<comment type="caution">
    <text evidence="1">The sequence shown here is derived from an EMBL/GenBank/DDBJ whole genome shotgun (WGS) entry which is preliminary data.</text>
</comment>
<protein>
    <submittedName>
        <fullName evidence="1">DUF1249 domain-containing protein</fullName>
    </submittedName>
</protein>
<proteinExistence type="predicted"/>
<sequence length="153" mass="17743">MNKPDPFRMKKKYVPHLPSHLSVCEWNYARLLRLLPDCDTSDLSYTFDVSAATKYKIRIVDSSRYTSTLELEQDCTITPHYLRPLMLVRLYHDAQVAEVVSAQQTGGLKSSYGYPNNNMHLPNEKEMVNRFLAEWLSFCSTQNVRQHNAAQQD</sequence>
<dbReference type="EMBL" id="JAOWKX010000001">
    <property type="protein sequence ID" value="MCV2883599.1"/>
    <property type="molecule type" value="Genomic_DNA"/>
</dbReference>
<gene>
    <name evidence="1" type="ORF">OE749_02655</name>
</gene>
<organism evidence="1 2">
    <name type="scientific">Fluctibacter corallii</name>
    <dbReference type="NCBI Taxonomy" id="2984329"/>
    <lineage>
        <taxon>Bacteria</taxon>
        <taxon>Pseudomonadati</taxon>
        <taxon>Pseudomonadota</taxon>
        <taxon>Gammaproteobacteria</taxon>
        <taxon>Alteromonadales</taxon>
        <taxon>Alteromonadaceae</taxon>
        <taxon>Fluctibacter</taxon>
    </lineage>
</organism>
<dbReference type="Proteomes" id="UP001652504">
    <property type="component" value="Unassembled WGS sequence"/>
</dbReference>
<reference evidence="1 2" key="1">
    <citation type="submission" date="2022-10" db="EMBL/GenBank/DDBJ databases">
        <title>Aestuariibacter sp. AA17 isolated from Montipora capitata coral fragment.</title>
        <authorList>
            <person name="Emsley S.A."/>
            <person name="Pfannmuller K.M."/>
            <person name="Loughran R.M."/>
            <person name="Shlafstein M."/>
            <person name="Papke E."/>
            <person name="Saw J.H."/>
            <person name="Ushijima B."/>
            <person name="Videau P."/>
        </authorList>
    </citation>
    <scope>NUCLEOTIDE SEQUENCE [LARGE SCALE GENOMIC DNA]</scope>
    <source>
        <strain evidence="1 2">AA17</strain>
    </source>
</reference>
<evidence type="ECO:0000313" key="1">
    <source>
        <dbReference type="EMBL" id="MCV2883599.1"/>
    </source>
</evidence>
<dbReference type="InterPro" id="IPR009659">
    <property type="entry name" value="DUF1249"/>
</dbReference>
<evidence type="ECO:0000313" key="2">
    <source>
        <dbReference type="Proteomes" id="UP001652504"/>
    </source>
</evidence>
<dbReference type="RefSeq" id="WP_263710795.1">
    <property type="nucleotide sequence ID" value="NZ_JAOWKX010000001.1"/>
</dbReference>
<dbReference type="Pfam" id="PF06853">
    <property type="entry name" value="DUF1249"/>
    <property type="match status" value="1"/>
</dbReference>
<keyword evidence="2" id="KW-1185">Reference proteome</keyword>